<evidence type="ECO:0000256" key="1">
    <source>
        <dbReference type="SAM" id="MobiDB-lite"/>
    </source>
</evidence>
<name>A0A1G4IUM6_9SACH</name>
<evidence type="ECO:0000313" key="3">
    <source>
        <dbReference type="Proteomes" id="UP000191024"/>
    </source>
</evidence>
<dbReference type="InterPro" id="IPR001138">
    <property type="entry name" value="Zn2Cys6_DnaBD"/>
</dbReference>
<accession>A0A1G4IUM6</accession>
<evidence type="ECO:0000313" key="2">
    <source>
        <dbReference type="EMBL" id="SCU80716.1"/>
    </source>
</evidence>
<dbReference type="Proteomes" id="UP000191024">
    <property type="component" value="Chromosome B"/>
</dbReference>
<protein>
    <submittedName>
        <fullName evidence="2">LAMI_0B03488g1_1</fullName>
    </submittedName>
</protein>
<sequence length="278" mass="29067">MLSVPIAIQNGKHRSLPPLLLPGVVCASHNYLEFRCNGGPSCFWQDPFLAKGGAPAHLESLAAEATKRRKISKAEQMPGGAPAPAPAASATPERIPNGAAGVATSSIQPLRTSPAPAGAGGAAGAAAALGRSKRQRSGPSCDACRAKKIKCDASVDVIAQDEALVHVAGDSLHTELTQEQISALPQRIAAQVPRDLTSVTLVKHIDKLVAFYACTSCRKRQAADAETHAELASADCACQFSKGYTRMDINVFTRLERQLGARGRLSAYSAADFKAVGF</sequence>
<proteinExistence type="predicted"/>
<gene>
    <name evidence="2" type="ORF">LAMI_0B03488G</name>
</gene>
<organism evidence="2 3">
    <name type="scientific">Lachancea mirantina</name>
    <dbReference type="NCBI Taxonomy" id="1230905"/>
    <lineage>
        <taxon>Eukaryota</taxon>
        <taxon>Fungi</taxon>
        <taxon>Dikarya</taxon>
        <taxon>Ascomycota</taxon>
        <taxon>Saccharomycotina</taxon>
        <taxon>Saccharomycetes</taxon>
        <taxon>Saccharomycetales</taxon>
        <taxon>Saccharomycetaceae</taxon>
        <taxon>Lachancea</taxon>
    </lineage>
</organism>
<dbReference type="GO" id="GO:0008270">
    <property type="term" value="F:zinc ion binding"/>
    <property type="evidence" value="ECO:0007669"/>
    <property type="project" value="InterPro"/>
</dbReference>
<feature type="compositionally biased region" description="Low complexity" evidence="1">
    <location>
        <begin position="78"/>
        <end position="92"/>
    </location>
</feature>
<keyword evidence="3" id="KW-1185">Reference proteome</keyword>
<feature type="region of interest" description="Disordered" evidence="1">
    <location>
        <begin position="67"/>
        <end position="122"/>
    </location>
</feature>
<dbReference type="CDD" id="cd00067">
    <property type="entry name" value="GAL4"/>
    <property type="match status" value="1"/>
</dbReference>
<dbReference type="SUPFAM" id="SSF57701">
    <property type="entry name" value="Zn2/Cys6 DNA-binding domain"/>
    <property type="match status" value="1"/>
</dbReference>
<reference evidence="2 3" key="1">
    <citation type="submission" date="2016-03" db="EMBL/GenBank/DDBJ databases">
        <authorList>
            <person name="Devillers H."/>
        </authorList>
    </citation>
    <scope>NUCLEOTIDE SEQUENCE [LARGE SCALE GENOMIC DNA]</scope>
    <source>
        <strain evidence="2">CBS 11717</strain>
    </source>
</reference>
<dbReference type="GO" id="GO:0000981">
    <property type="term" value="F:DNA-binding transcription factor activity, RNA polymerase II-specific"/>
    <property type="evidence" value="ECO:0007669"/>
    <property type="project" value="InterPro"/>
</dbReference>
<dbReference type="AlphaFoldDB" id="A0A1G4IUM6"/>
<dbReference type="InterPro" id="IPR036864">
    <property type="entry name" value="Zn2-C6_fun-type_DNA-bd_sf"/>
</dbReference>
<dbReference type="EMBL" id="LT598464">
    <property type="protein sequence ID" value="SCU80716.1"/>
    <property type="molecule type" value="Genomic_DNA"/>
</dbReference>
<dbReference type="OrthoDB" id="4036575at2759"/>